<comment type="caution">
    <text evidence="5">The sequence shown here is derived from an EMBL/GenBank/DDBJ whole genome shotgun (WGS) entry which is preliminary data.</text>
</comment>
<evidence type="ECO:0000256" key="1">
    <source>
        <dbReference type="ARBA" id="ARBA00022448"/>
    </source>
</evidence>
<evidence type="ECO:0000259" key="4">
    <source>
        <dbReference type="PROSITE" id="PS50893"/>
    </source>
</evidence>
<dbReference type="SMART" id="SM00382">
    <property type="entry name" value="AAA"/>
    <property type="match status" value="1"/>
</dbReference>
<dbReference type="PANTHER" id="PTHR24220">
    <property type="entry name" value="IMPORT ATP-BINDING PROTEIN"/>
    <property type="match status" value="1"/>
</dbReference>
<dbReference type="InterPro" id="IPR015854">
    <property type="entry name" value="ABC_transpr_LolD-like"/>
</dbReference>
<dbReference type="GO" id="GO:0005886">
    <property type="term" value="C:plasma membrane"/>
    <property type="evidence" value="ECO:0007669"/>
    <property type="project" value="TreeGrafter"/>
</dbReference>
<feature type="domain" description="ABC transporter" evidence="4">
    <location>
        <begin position="3"/>
        <end position="220"/>
    </location>
</feature>
<dbReference type="InterPro" id="IPR017911">
    <property type="entry name" value="MacB-like_ATP-bd"/>
</dbReference>
<dbReference type="FunFam" id="3.40.50.300:FF:000032">
    <property type="entry name" value="Export ABC transporter ATP-binding protein"/>
    <property type="match status" value="1"/>
</dbReference>
<evidence type="ECO:0000313" key="6">
    <source>
        <dbReference type="Proteomes" id="UP000229753"/>
    </source>
</evidence>
<dbReference type="CDD" id="cd03255">
    <property type="entry name" value="ABC_MJ0796_LolCDE_FtsE"/>
    <property type="match status" value="1"/>
</dbReference>
<dbReference type="GO" id="GO:0016887">
    <property type="term" value="F:ATP hydrolysis activity"/>
    <property type="evidence" value="ECO:0007669"/>
    <property type="project" value="InterPro"/>
</dbReference>
<dbReference type="GO" id="GO:0098796">
    <property type="term" value="C:membrane protein complex"/>
    <property type="evidence" value="ECO:0007669"/>
    <property type="project" value="UniProtKB-ARBA"/>
</dbReference>
<gene>
    <name evidence="5" type="ORF">COY29_05300</name>
</gene>
<protein>
    <submittedName>
        <fullName evidence="5">Macrolide ABC transporter ATP-binding protein</fullName>
    </submittedName>
</protein>
<dbReference type="Proteomes" id="UP000229753">
    <property type="component" value="Unassembled WGS sequence"/>
</dbReference>
<dbReference type="PROSITE" id="PS00211">
    <property type="entry name" value="ABC_TRANSPORTER_1"/>
    <property type="match status" value="1"/>
</dbReference>
<proteinExistence type="predicted"/>
<evidence type="ECO:0000256" key="3">
    <source>
        <dbReference type="ARBA" id="ARBA00022840"/>
    </source>
</evidence>
<dbReference type="Pfam" id="PF00005">
    <property type="entry name" value="ABC_tran"/>
    <property type="match status" value="1"/>
</dbReference>
<accession>A0A2M7TKI5</accession>
<keyword evidence="2" id="KW-0547">Nucleotide-binding</keyword>
<organism evidence="5 6">
    <name type="scientific">Candidatus Woesebacteria bacterium CG_4_10_14_0_2_um_filter_39_14</name>
    <dbReference type="NCBI Taxonomy" id="1975054"/>
    <lineage>
        <taxon>Bacteria</taxon>
        <taxon>Candidatus Woeseibacteriota</taxon>
    </lineage>
</organism>
<dbReference type="SUPFAM" id="SSF52540">
    <property type="entry name" value="P-loop containing nucleoside triphosphate hydrolases"/>
    <property type="match status" value="1"/>
</dbReference>
<dbReference type="InterPro" id="IPR017871">
    <property type="entry name" value="ABC_transporter-like_CS"/>
</dbReference>
<dbReference type="PROSITE" id="PS50893">
    <property type="entry name" value="ABC_TRANSPORTER_2"/>
    <property type="match status" value="1"/>
</dbReference>
<dbReference type="GO" id="GO:0022857">
    <property type="term" value="F:transmembrane transporter activity"/>
    <property type="evidence" value="ECO:0007669"/>
    <property type="project" value="TreeGrafter"/>
</dbReference>
<dbReference type="PANTHER" id="PTHR24220:SF86">
    <property type="entry name" value="ABC TRANSPORTER ABCH.1"/>
    <property type="match status" value="1"/>
</dbReference>
<dbReference type="EMBL" id="PFNO01000178">
    <property type="protein sequence ID" value="PIZ47336.1"/>
    <property type="molecule type" value="Genomic_DNA"/>
</dbReference>
<name>A0A2M7TKI5_9BACT</name>
<sequence>MLLELKDVSKIFQLDGVEVKALQNISFEVKRGEFLAIMGPSGSGKSTLMYLMGCLDSPTSGKISLEGKDISGLSEQELAKIRNKKIGFVFQMFNLLPRTSALANVELPLIYSGLTKKEREIKARQALSYLGLKERLTHFPSQLSGGEQQRVAIARALVTSPAMILADEPTGNVDSQSAREIMKIFKELNKEGNTIVVVTHDKQVAKYAKKIIKIHDGRIV</sequence>
<dbReference type="AlphaFoldDB" id="A0A2M7TKI5"/>
<dbReference type="InterPro" id="IPR003439">
    <property type="entry name" value="ABC_transporter-like_ATP-bd"/>
</dbReference>
<dbReference type="Gene3D" id="3.40.50.300">
    <property type="entry name" value="P-loop containing nucleotide triphosphate hydrolases"/>
    <property type="match status" value="1"/>
</dbReference>
<evidence type="ECO:0000313" key="5">
    <source>
        <dbReference type="EMBL" id="PIZ47336.1"/>
    </source>
</evidence>
<keyword evidence="3 5" id="KW-0067">ATP-binding</keyword>
<dbReference type="InterPro" id="IPR027417">
    <property type="entry name" value="P-loop_NTPase"/>
</dbReference>
<dbReference type="GO" id="GO:0005524">
    <property type="term" value="F:ATP binding"/>
    <property type="evidence" value="ECO:0007669"/>
    <property type="project" value="UniProtKB-KW"/>
</dbReference>
<evidence type="ECO:0000256" key="2">
    <source>
        <dbReference type="ARBA" id="ARBA00022741"/>
    </source>
</evidence>
<keyword evidence="1" id="KW-0813">Transport</keyword>
<dbReference type="InterPro" id="IPR003593">
    <property type="entry name" value="AAA+_ATPase"/>
</dbReference>
<reference evidence="6" key="1">
    <citation type="submission" date="2017-09" db="EMBL/GenBank/DDBJ databases">
        <title>Depth-based differentiation of microbial function through sediment-hosted aquifers and enrichment of novel symbionts in the deep terrestrial subsurface.</title>
        <authorList>
            <person name="Probst A.J."/>
            <person name="Ladd B."/>
            <person name="Jarett J.K."/>
            <person name="Geller-Mcgrath D.E."/>
            <person name="Sieber C.M.K."/>
            <person name="Emerson J.B."/>
            <person name="Anantharaman K."/>
            <person name="Thomas B.C."/>
            <person name="Malmstrom R."/>
            <person name="Stieglmeier M."/>
            <person name="Klingl A."/>
            <person name="Woyke T."/>
            <person name="Ryan C.M."/>
            <person name="Banfield J.F."/>
        </authorList>
    </citation>
    <scope>NUCLEOTIDE SEQUENCE [LARGE SCALE GENOMIC DNA]</scope>
</reference>